<dbReference type="Pfam" id="PF10082">
    <property type="entry name" value="BBP2_2"/>
    <property type="match status" value="1"/>
</dbReference>
<organism evidence="2 3">
    <name type="scientific">Stakelama pacifica</name>
    <dbReference type="NCBI Taxonomy" id="517720"/>
    <lineage>
        <taxon>Bacteria</taxon>
        <taxon>Pseudomonadati</taxon>
        <taxon>Pseudomonadota</taxon>
        <taxon>Alphaproteobacteria</taxon>
        <taxon>Sphingomonadales</taxon>
        <taxon>Sphingomonadaceae</taxon>
        <taxon>Stakelama</taxon>
    </lineage>
</organism>
<evidence type="ECO:0000313" key="3">
    <source>
        <dbReference type="Proteomes" id="UP000295493"/>
    </source>
</evidence>
<evidence type="ECO:0000256" key="1">
    <source>
        <dbReference type="SAM" id="SignalP"/>
    </source>
</evidence>
<dbReference type="RefSeq" id="WP_133496057.1">
    <property type="nucleotide sequence ID" value="NZ_BMLU01000008.1"/>
</dbReference>
<accession>A0A4R6FJZ8</accession>
<sequence length="446" mass="48869">MTNMISSRSRMRRLGMRSLAGCIALCGVPAAALAQQVENYGPFLASPIPFSADRGRNVSVLDRERPEYEPTGIPVGGFIAFPEVVTGVGYSDNVLGSGTNRQSDGFVAFDPSIRLESNWGTNSLSIDGGGVFRRFFDVTSRNENGYFADITGRLDGERGTYLLGSAGVRRAYQSQYASDIPANTLGNISYVRSQVLLRGQHEMGRFRILGAANVVGLNFSDVRSLGGAVIDQDFRDRTSAIGAARLEYAVTPDFSVFGEGDYTHIAHTRKMIGTLPNRDGEEFRLLGGVSFDLTALIRAHIGAGYIQRDFQSDAQYPRISGLAYDTRIEYFPSGLSTVTLIAKRDIEEAVTLGISGYFANTAAIRVDHELMRNLLLYIDGQYQRNNFKDIDRIDKIALFEGGANFLVSPDWAIGGGVNYSKRKSSGALSGPEFDEWRATLSLTFRR</sequence>
<protein>
    <recommendedName>
        <fullName evidence="4">Beta-barrel porin 2</fullName>
    </recommendedName>
</protein>
<keyword evidence="1" id="KW-0732">Signal</keyword>
<reference evidence="2 3" key="1">
    <citation type="submission" date="2019-03" db="EMBL/GenBank/DDBJ databases">
        <title>Genomic Encyclopedia of Type Strains, Phase IV (KMG-IV): sequencing the most valuable type-strain genomes for metagenomic binning, comparative biology and taxonomic classification.</title>
        <authorList>
            <person name="Goeker M."/>
        </authorList>
    </citation>
    <scope>NUCLEOTIDE SEQUENCE [LARGE SCALE GENOMIC DNA]</scope>
    <source>
        <strain evidence="2 3">DSM 25059</strain>
    </source>
</reference>
<feature type="signal peptide" evidence="1">
    <location>
        <begin position="1"/>
        <end position="34"/>
    </location>
</feature>
<dbReference type="OrthoDB" id="7398962at2"/>
<dbReference type="AlphaFoldDB" id="A0A4R6FJZ8"/>
<name>A0A4R6FJZ8_9SPHN</name>
<proteinExistence type="predicted"/>
<dbReference type="EMBL" id="SNWD01000008">
    <property type="protein sequence ID" value="TDN81210.1"/>
    <property type="molecule type" value="Genomic_DNA"/>
</dbReference>
<keyword evidence="3" id="KW-1185">Reference proteome</keyword>
<comment type="caution">
    <text evidence="2">The sequence shown here is derived from an EMBL/GenBank/DDBJ whole genome shotgun (WGS) entry which is preliminary data.</text>
</comment>
<gene>
    <name evidence="2" type="ORF">EV664_108152</name>
</gene>
<evidence type="ECO:0008006" key="4">
    <source>
        <dbReference type="Google" id="ProtNLM"/>
    </source>
</evidence>
<feature type="chain" id="PRO_5020694710" description="Beta-barrel porin 2" evidence="1">
    <location>
        <begin position="35"/>
        <end position="446"/>
    </location>
</feature>
<dbReference type="InterPro" id="IPR018759">
    <property type="entry name" value="BBP2_2"/>
</dbReference>
<evidence type="ECO:0000313" key="2">
    <source>
        <dbReference type="EMBL" id="TDN81210.1"/>
    </source>
</evidence>
<dbReference type="Proteomes" id="UP000295493">
    <property type="component" value="Unassembled WGS sequence"/>
</dbReference>